<feature type="region of interest" description="Disordered" evidence="2">
    <location>
        <begin position="310"/>
        <end position="334"/>
    </location>
</feature>
<keyword evidence="1" id="KW-0175">Coiled coil</keyword>
<protein>
    <submittedName>
        <fullName evidence="3">Uncharacterized protein</fullName>
    </submittedName>
</protein>
<gene>
    <name evidence="3" type="ORF">Ate02nite_71920</name>
</gene>
<evidence type="ECO:0000256" key="1">
    <source>
        <dbReference type="SAM" id="Coils"/>
    </source>
</evidence>
<feature type="region of interest" description="Disordered" evidence="2">
    <location>
        <begin position="135"/>
        <end position="160"/>
    </location>
</feature>
<feature type="region of interest" description="Disordered" evidence="2">
    <location>
        <begin position="202"/>
        <end position="260"/>
    </location>
</feature>
<evidence type="ECO:0000313" key="3">
    <source>
        <dbReference type="EMBL" id="GIF24462.1"/>
    </source>
</evidence>
<accession>A0A919NW25</accession>
<feature type="coiled-coil region" evidence="1">
    <location>
        <begin position="78"/>
        <end position="105"/>
    </location>
</feature>
<reference evidence="3" key="1">
    <citation type="submission" date="2021-01" db="EMBL/GenBank/DDBJ databases">
        <title>Whole genome shotgun sequence of Actinoplanes tereljensis NBRC 105297.</title>
        <authorList>
            <person name="Komaki H."/>
            <person name="Tamura T."/>
        </authorList>
    </citation>
    <scope>NUCLEOTIDE SEQUENCE</scope>
    <source>
        <strain evidence="3">NBRC 105297</strain>
    </source>
</reference>
<feature type="compositionally biased region" description="Gly residues" evidence="2">
    <location>
        <begin position="382"/>
        <end position="428"/>
    </location>
</feature>
<feature type="region of interest" description="Disordered" evidence="2">
    <location>
        <begin position="382"/>
        <end position="490"/>
    </location>
</feature>
<comment type="caution">
    <text evidence="3">The sequence shown here is derived from an EMBL/GenBank/DDBJ whole genome shotgun (WGS) entry which is preliminary data.</text>
</comment>
<dbReference type="AlphaFoldDB" id="A0A919NW25"/>
<dbReference type="Proteomes" id="UP000623608">
    <property type="component" value="Unassembled WGS sequence"/>
</dbReference>
<sequence>MLEAPGGGGGGTPWALMTIDKMQELIQNPDTDKQWNLVTGWKKSAELISEHRWQVENYRDNLATAWSPAKSKAADEYITRLNVMIDNLKATYEAALENYDAVSRATGSIYQAQVKMEKLYQEYKSNESLLADFTAQQEQAKSSPTPTPSPSPSGGLQPPVAAGRQEELRMQAAAMLSGVSSDLAQAQVKLVKPPDFKPLEVREEGSKPVDGSTFVAPPIPPIVPTFGDTTTSTGSTRPAVTFPTSPVTTTPPAVSHPGIGTQQPGLVLGGTQLPTPTPSPGLSPISPSLPTGAGPISSPGLVSPTRPFLPGGGTSLPTSPVGTSRSGGLPREGLMRPGTLPEGIRAMPAGGVIGGTPGVGLGQPGNGRAGTQRINPVGGVIGEGHGATGAGRGLGSASGATRGLGGASGPTRGLGGASGAARGLGGTSVVGEHPMSPYGQGSGRKSSSSDEANEARWDPDNPWETAEGVDPIVLPAPEQRIDPGPAIGFH</sequence>
<evidence type="ECO:0000313" key="4">
    <source>
        <dbReference type="Proteomes" id="UP000623608"/>
    </source>
</evidence>
<evidence type="ECO:0000256" key="2">
    <source>
        <dbReference type="SAM" id="MobiDB-lite"/>
    </source>
</evidence>
<feature type="compositionally biased region" description="Low complexity" evidence="2">
    <location>
        <begin position="225"/>
        <end position="260"/>
    </location>
</feature>
<organism evidence="3 4">
    <name type="scientific">Paractinoplanes tereljensis</name>
    <dbReference type="NCBI Taxonomy" id="571912"/>
    <lineage>
        <taxon>Bacteria</taxon>
        <taxon>Bacillati</taxon>
        <taxon>Actinomycetota</taxon>
        <taxon>Actinomycetes</taxon>
        <taxon>Micromonosporales</taxon>
        <taxon>Micromonosporaceae</taxon>
        <taxon>Paractinoplanes</taxon>
    </lineage>
</organism>
<keyword evidence="4" id="KW-1185">Reference proteome</keyword>
<feature type="compositionally biased region" description="Polar residues" evidence="2">
    <location>
        <begin position="315"/>
        <end position="326"/>
    </location>
</feature>
<name>A0A919NW25_9ACTN</name>
<dbReference type="EMBL" id="BOMY01000046">
    <property type="protein sequence ID" value="GIF24462.1"/>
    <property type="molecule type" value="Genomic_DNA"/>
</dbReference>
<proteinExistence type="predicted"/>